<gene>
    <name evidence="2" type="ORF">IMG5_182940</name>
</gene>
<dbReference type="GeneID" id="14904188"/>
<accession>G0R333</accession>
<feature type="region of interest" description="Disordered" evidence="1">
    <location>
        <begin position="64"/>
        <end position="92"/>
    </location>
</feature>
<evidence type="ECO:0000313" key="3">
    <source>
        <dbReference type="Proteomes" id="UP000008983"/>
    </source>
</evidence>
<evidence type="ECO:0000256" key="1">
    <source>
        <dbReference type="SAM" id="MobiDB-lite"/>
    </source>
</evidence>
<dbReference type="OMA" id="WATDIEL"/>
<organism evidence="2 3">
    <name type="scientific">Ichthyophthirius multifiliis</name>
    <name type="common">White spot disease agent</name>
    <name type="synonym">Ich</name>
    <dbReference type="NCBI Taxonomy" id="5932"/>
    <lineage>
        <taxon>Eukaryota</taxon>
        <taxon>Sar</taxon>
        <taxon>Alveolata</taxon>
        <taxon>Ciliophora</taxon>
        <taxon>Intramacronucleata</taxon>
        <taxon>Oligohymenophorea</taxon>
        <taxon>Hymenostomatida</taxon>
        <taxon>Ophryoglenina</taxon>
        <taxon>Ichthyophthirius</taxon>
    </lineage>
</organism>
<dbReference type="InParanoid" id="G0R333"/>
<dbReference type="EMBL" id="GL984291">
    <property type="protein sequence ID" value="EGR28109.1"/>
    <property type="molecule type" value="Genomic_DNA"/>
</dbReference>
<dbReference type="OrthoDB" id="10488256at2759"/>
<proteinExistence type="predicted"/>
<sequence length="175" mass="20340">MYTDLDDALKIIKEKSNAQIANNKSVFGEIDDDEEDEKLKKFVQHVPSGINLSGQNKREQFYRGSKTQRGFTSSSYISDENNTNHSRLHKPSSQYFGDKLQKLQKDEQDNKNKQLSDQELQIARNELNKIKELIILEKSKVKICMLCKRKFSNPNTMAQHEEKSETHKKLCGQFK</sequence>
<feature type="compositionally biased region" description="Polar residues" evidence="1">
    <location>
        <begin position="65"/>
        <end position="92"/>
    </location>
</feature>
<protein>
    <submittedName>
        <fullName evidence="2">Uncharacterized protein</fullName>
    </submittedName>
</protein>
<name>G0R333_ICHMU</name>
<dbReference type="Proteomes" id="UP000008983">
    <property type="component" value="Unassembled WGS sequence"/>
</dbReference>
<dbReference type="AlphaFoldDB" id="G0R333"/>
<keyword evidence="3" id="KW-1185">Reference proteome</keyword>
<evidence type="ECO:0000313" key="2">
    <source>
        <dbReference type="EMBL" id="EGR28109.1"/>
    </source>
</evidence>
<dbReference type="eggNOG" id="ENOG502R2NJ">
    <property type="taxonomic scope" value="Eukaryota"/>
</dbReference>
<dbReference type="RefSeq" id="XP_004027454.1">
    <property type="nucleotide sequence ID" value="XM_004027405.1"/>
</dbReference>
<reference evidence="2 3" key="1">
    <citation type="submission" date="2011-07" db="EMBL/GenBank/DDBJ databases">
        <authorList>
            <person name="Coyne R."/>
            <person name="Brami D."/>
            <person name="Johnson J."/>
            <person name="Hostetler J."/>
            <person name="Hannick L."/>
            <person name="Clark T."/>
            <person name="Cassidy-Hanley D."/>
            <person name="Inman J."/>
        </authorList>
    </citation>
    <scope>NUCLEOTIDE SEQUENCE [LARGE SCALE GENOMIC DNA]</scope>
    <source>
        <strain evidence="2 3">G5</strain>
    </source>
</reference>